<dbReference type="InterPro" id="IPR050741">
    <property type="entry name" value="Acyl-CoA_dehydrogenase"/>
</dbReference>
<keyword evidence="3 6" id="KW-0285">Flavoprotein</keyword>
<dbReference type="InterPro" id="IPR009100">
    <property type="entry name" value="AcylCoA_DH/oxidase_NM_dom_sf"/>
</dbReference>
<dbReference type="Pfam" id="PF00441">
    <property type="entry name" value="Acyl-CoA_dh_1"/>
    <property type="match status" value="1"/>
</dbReference>
<organism evidence="10 11">
    <name type="scientific">Pseudodonghicola xiamenensis</name>
    <dbReference type="NCBI Taxonomy" id="337702"/>
    <lineage>
        <taxon>Bacteria</taxon>
        <taxon>Pseudomonadati</taxon>
        <taxon>Pseudomonadota</taxon>
        <taxon>Alphaproteobacteria</taxon>
        <taxon>Rhodobacterales</taxon>
        <taxon>Paracoccaceae</taxon>
        <taxon>Pseudodonghicola</taxon>
    </lineage>
</organism>
<evidence type="ECO:0000256" key="1">
    <source>
        <dbReference type="ARBA" id="ARBA00001974"/>
    </source>
</evidence>
<dbReference type="GO" id="GO:0005737">
    <property type="term" value="C:cytoplasm"/>
    <property type="evidence" value="ECO:0007669"/>
    <property type="project" value="TreeGrafter"/>
</dbReference>
<dbReference type="InterPro" id="IPR046373">
    <property type="entry name" value="Acyl-CoA_Oxase/DH_mid-dom_sf"/>
</dbReference>
<dbReference type="SUPFAM" id="SSF56645">
    <property type="entry name" value="Acyl-CoA dehydrogenase NM domain-like"/>
    <property type="match status" value="1"/>
</dbReference>
<comment type="cofactor">
    <cofactor evidence="1 6">
        <name>FAD</name>
        <dbReference type="ChEBI" id="CHEBI:57692"/>
    </cofactor>
</comment>
<dbReference type="PIRSF" id="PIRSF016578">
    <property type="entry name" value="HsaA"/>
    <property type="match status" value="1"/>
</dbReference>
<proteinExistence type="inferred from homology"/>
<comment type="caution">
    <text evidence="10">The sequence shown here is derived from an EMBL/GenBank/DDBJ whole genome shotgun (WGS) entry which is preliminary data.</text>
</comment>
<dbReference type="InterPro" id="IPR006091">
    <property type="entry name" value="Acyl-CoA_Oxase/DH_mid-dom"/>
</dbReference>
<evidence type="ECO:0000256" key="4">
    <source>
        <dbReference type="ARBA" id="ARBA00022827"/>
    </source>
</evidence>
<dbReference type="PANTHER" id="PTHR48083:SF28">
    <property type="entry name" value="ACYL-COA DEHYDROGENASE FAMILY PROTEIN (AFU_ORTHOLOGUE AFUA_6G10880)-RELATED"/>
    <property type="match status" value="1"/>
</dbReference>
<keyword evidence="4 6" id="KW-0274">FAD</keyword>
<name>A0A8J3H9L6_9RHOB</name>
<dbReference type="SUPFAM" id="SSF47203">
    <property type="entry name" value="Acyl-CoA dehydrogenase C-terminal domain-like"/>
    <property type="match status" value="1"/>
</dbReference>
<evidence type="ECO:0000256" key="5">
    <source>
        <dbReference type="ARBA" id="ARBA00023002"/>
    </source>
</evidence>
<dbReference type="InterPro" id="IPR013786">
    <property type="entry name" value="AcylCoA_DH/ox_N"/>
</dbReference>
<evidence type="ECO:0000313" key="11">
    <source>
        <dbReference type="Proteomes" id="UP000611500"/>
    </source>
</evidence>
<dbReference type="GO" id="GO:0050660">
    <property type="term" value="F:flavin adenine dinucleotide binding"/>
    <property type="evidence" value="ECO:0007669"/>
    <property type="project" value="InterPro"/>
</dbReference>
<dbReference type="RefSeq" id="WP_229861786.1">
    <property type="nucleotide sequence ID" value="NZ_BNAP01000012.1"/>
</dbReference>
<protein>
    <submittedName>
        <fullName evidence="10">Acyl-CoA dehydrogenase</fullName>
    </submittedName>
</protein>
<dbReference type="Gene3D" id="2.40.110.10">
    <property type="entry name" value="Butyryl-CoA Dehydrogenase, subunit A, domain 2"/>
    <property type="match status" value="1"/>
</dbReference>
<evidence type="ECO:0000259" key="9">
    <source>
        <dbReference type="Pfam" id="PF02771"/>
    </source>
</evidence>
<dbReference type="Pfam" id="PF02771">
    <property type="entry name" value="Acyl-CoA_dh_N"/>
    <property type="match status" value="1"/>
</dbReference>
<evidence type="ECO:0000256" key="3">
    <source>
        <dbReference type="ARBA" id="ARBA00022630"/>
    </source>
</evidence>
<dbReference type="GO" id="GO:0003995">
    <property type="term" value="F:acyl-CoA dehydrogenase activity"/>
    <property type="evidence" value="ECO:0007669"/>
    <property type="project" value="TreeGrafter"/>
</dbReference>
<keyword evidence="5 6" id="KW-0560">Oxidoreductase</keyword>
<evidence type="ECO:0000256" key="6">
    <source>
        <dbReference type="RuleBase" id="RU362125"/>
    </source>
</evidence>
<comment type="similarity">
    <text evidence="2 6">Belongs to the acyl-CoA dehydrogenase family.</text>
</comment>
<gene>
    <name evidence="10" type="ORF">GCM10010961_26880</name>
</gene>
<sequence>MTLKSPFMTPERAEFRANLERFFAAEVRPNVETWEAERHVPHDIHEKLGALGVFGFGVPEEYGGLGFDDPFLRCDYGEISSGCGASGFAAAVGGRVISVGPMVRFAPEAFKREVLPEIIAGRIGSALAITEPGGGSDVANLQTRAERRGNGWVLNGCKTFITGGVEADWFVVGARTGGPGLAGISLFLVPAEAPGFTRTSIGDKMGWHCSDQATLYFDDCELPAEALIGPENKGFLAIMGNFNYERLGMTAGCLGMMRLCFTSALDWARERRTFGKRLIDHQVIAHKFAEISARIDLTEAYLERICWTMAQGDMPVAEICKAKVQATKALEFVASEAMQIFGGAAYLRGNPVERVWREIKVMAIGGGSEEILRDLAVRQMGVLEG</sequence>
<dbReference type="AlphaFoldDB" id="A0A8J3H9L6"/>
<reference evidence="10" key="2">
    <citation type="submission" date="2020-09" db="EMBL/GenBank/DDBJ databases">
        <authorList>
            <person name="Sun Q."/>
            <person name="Zhou Y."/>
        </authorList>
    </citation>
    <scope>NUCLEOTIDE SEQUENCE</scope>
    <source>
        <strain evidence="10">CGMCC 1.7081</strain>
    </source>
</reference>
<evidence type="ECO:0000259" key="7">
    <source>
        <dbReference type="Pfam" id="PF00441"/>
    </source>
</evidence>
<keyword evidence="11" id="KW-1185">Reference proteome</keyword>
<dbReference type="PANTHER" id="PTHR48083">
    <property type="entry name" value="MEDIUM-CHAIN SPECIFIC ACYL-COA DEHYDROGENASE, MITOCHONDRIAL-RELATED"/>
    <property type="match status" value="1"/>
</dbReference>
<dbReference type="Gene3D" id="1.20.140.10">
    <property type="entry name" value="Butyryl-CoA Dehydrogenase, subunit A, domain 3"/>
    <property type="match status" value="1"/>
</dbReference>
<dbReference type="Pfam" id="PF02770">
    <property type="entry name" value="Acyl-CoA_dh_M"/>
    <property type="match status" value="1"/>
</dbReference>
<evidence type="ECO:0000259" key="8">
    <source>
        <dbReference type="Pfam" id="PF02770"/>
    </source>
</evidence>
<evidence type="ECO:0000256" key="2">
    <source>
        <dbReference type="ARBA" id="ARBA00009347"/>
    </source>
</evidence>
<dbReference type="InterPro" id="IPR009075">
    <property type="entry name" value="AcylCo_DH/oxidase_C"/>
</dbReference>
<dbReference type="Proteomes" id="UP000611500">
    <property type="component" value="Unassembled WGS sequence"/>
</dbReference>
<feature type="domain" description="Acyl-CoA dehydrogenase/oxidase N-terminal" evidence="9">
    <location>
        <begin position="9"/>
        <end position="121"/>
    </location>
</feature>
<accession>A0A8J3H9L6</accession>
<evidence type="ECO:0000313" key="10">
    <source>
        <dbReference type="EMBL" id="GHG94028.1"/>
    </source>
</evidence>
<dbReference type="EMBL" id="BNAP01000012">
    <property type="protein sequence ID" value="GHG94028.1"/>
    <property type="molecule type" value="Genomic_DNA"/>
</dbReference>
<feature type="domain" description="Acyl-CoA oxidase/dehydrogenase middle" evidence="8">
    <location>
        <begin position="126"/>
        <end position="220"/>
    </location>
</feature>
<dbReference type="InterPro" id="IPR036250">
    <property type="entry name" value="AcylCo_DH-like_C"/>
</dbReference>
<dbReference type="GO" id="GO:0033539">
    <property type="term" value="P:fatty acid beta-oxidation using acyl-CoA dehydrogenase"/>
    <property type="evidence" value="ECO:0007669"/>
    <property type="project" value="TreeGrafter"/>
</dbReference>
<dbReference type="InterPro" id="IPR037069">
    <property type="entry name" value="AcylCoA_DH/ox_N_sf"/>
</dbReference>
<dbReference type="FunFam" id="2.40.110.10:FF:000002">
    <property type="entry name" value="Acyl-CoA dehydrogenase fadE12"/>
    <property type="match status" value="1"/>
</dbReference>
<dbReference type="Gene3D" id="1.10.540.10">
    <property type="entry name" value="Acyl-CoA dehydrogenase/oxidase, N-terminal domain"/>
    <property type="match status" value="1"/>
</dbReference>
<reference evidence="10" key="1">
    <citation type="journal article" date="2014" name="Int. J. Syst. Evol. Microbiol.">
        <title>Complete genome sequence of Corynebacterium casei LMG S-19264T (=DSM 44701T), isolated from a smear-ripened cheese.</title>
        <authorList>
            <consortium name="US DOE Joint Genome Institute (JGI-PGF)"/>
            <person name="Walter F."/>
            <person name="Albersmeier A."/>
            <person name="Kalinowski J."/>
            <person name="Ruckert C."/>
        </authorList>
    </citation>
    <scope>NUCLEOTIDE SEQUENCE</scope>
    <source>
        <strain evidence="10">CGMCC 1.7081</strain>
    </source>
</reference>
<feature type="domain" description="Acyl-CoA dehydrogenase/oxidase C-terminal" evidence="7">
    <location>
        <begin position="232"/>
        <end position="380"/>
    </location>
</feature>